<keyword evidence="3" id="KW-1185">Reference proteome</keyword>
<dbReference type="InterPro" id="IPR039709">
    <property type="entry name" value="VapB3-like"/>
</dbReference>
<dbReference type="Proteomes" id="UP001432202">
    <property type="component" value="Chromosome"/>
</dbReference>
<organism evidence="2 3">
    <name type="scientific">Sulfolobus tengchongensis</name>
    <dbReference type="NCBI Taxonomy" id="207809"/>
    <lineage>
        <taxon>Archaea</taxon>
        <taxon>Thermoproteota</taxon>
        <taxon>Thermoprotei</taxon>
        <taxon>Sulfolobales</taxon>
        <taxon>Sulfolobaceae</taxon>
        <taxon>Sulfolobus</taxon>
    </lineage>
</organism>
<protein>
    <submittedName>
        <fullName evidence="2">Antitoxin</fullName>
    </submittedName>
</protein>
<dbReference type="AlphaFoldDB" id="A0AAX4L3Q7"/>
<evidence type="ECO:0000313" key="2">
    <source>
        <dbReference type="EMBL" id="WWQ60828.1"/>
    </source>
</evidence>
<reference evidence="2 3" key="1">
    <citation type="submission" date="2024-02" db="EMBL/GenBank/DDBJ databases">
        <title>STSV induces naive adaptation in Sulfolobus.</title>
        <authorList>
            <person name="Xiang X."/>
            <person name="Song M."/>
        </authorList>
    </citation>
    <scope>NUCLEOTIDE SEQUENCE [LARGE SCALE GENOMIC DNA]</scope>
    <source>
        <strain evidence="2 3">RT2</strain>
    </source>
</reference>
<gene>
    <name evidence="2" type="ORF">V6M85_01750</name>
</gene>
<dbReference type="PANTHER" id="PTHR42244">
    <property type="entry name" value="ANTITOXIN VAPB3-RELATED"/>
    <property type="match status" value="1"/>
</dbReference>
<keyword evidence="1" id="KW-0175">Coiled coil</keyword>
<dbReference type="EMBL" id="CP146016">
    <property type="protein sequence ID" value="WWQ60828.1"/>
    <property type="molecule type" value="Genomic_DNA"/>
</dbReference>
<dbReference type="RefSeq" id="WP_338602215.1">
    <property type="nucleotide sequence ID" value="NZ_CP146016.1"/>
</dbReference>
<proteinExistence type="predicted"/>
<accession>A0AAX4L3Q7</accession>
<evidence type="ECO:0000256" key="1">
    <source>
        <dbReference type="SAM" id="Coils"/>
    </source>
</evidence>
<dbReference type="PANTHER" id="PTHR42244:SF2">
    <property type="entry name" value="ANTITOXIN VAPB3-RELATED"/>
    <property type="match status" value="1"/>
</dbReference>
<feature type="coiled-coil region" evidence="1">
    <location>
        <begin position="18"/>
        <end position="66"/>
    </location>
</feature>
<dbReference type="GeneID" id="89335453"/>
<name>A0AAX4L3Q7_9CREN</name>
<evidence type="ECO:0000313" key="3">
    <source>
        <dbReference type="Proteomes" id="UP001432202"/>
    </source>
</evidence>
<sequence length="82" mass="9690">MFTSKVNHVSDVISIRVSKKLKRDLEELNINYSDKVREYLEELVRKEKLKRELDNARKIREEIKTTVTPSADLIREDRDASS</sequence>